<sequence>MQAWPKQARCGVHGPMWLYTRVYLLSNNHWRVLPAHHLLGEESCGQGQEILGKLQTSQMFLSAFCKPRAIEWACKLRFVLVLKDTRAR</sequence>
<gene>
    <name evidence="1" type="ORF">DPMN_193796</name>
</gene>
<name>A0A9D3Y693_DREPO</name>
<reference evidence="1" key="2">
    <citation type="submission" date="2020-11" db="EMBL/GenBank/DDBJ databases">
        <authorList>
            <person name="McCartney M.A."/>
            <person name="Auch B."/>
            <person name="Kono T."/>
            <person name="Mallez S."/>
            <person name="Becker A."/>
            <person name="Gohl D.M."/>
            <person name="Silverstein K.A.T."/>
            <person name="Koren S."/>
            <person name="Bechman K.B."/>
            <person name="Herman A."/>
            <person name="Abrahante J.E."/>
            <person name="Garbe J."/>
        </authorList>
    </citation>
    <scope>NUCLEOTIDE SEQUENCE</scope>
    <source>
        <strain evidence="1">Duluth1</strain>
        <tissue evidence="1">Whole animal</tissue>
    </source>
</reference>
<organism evidence="1 2">
    <name type="scientific">Dreissena polymorpha</name>
    <name type="common">Zebra mussel</name>
    <name type="synonym">Mytilus polymorpha</name>
    <dbReference type="NCBI Taxonomy" id="45954"/>
    <lineage>
        <taxon>Eukaryota</taxon>
        <taxon>Metazoa</taxon>
        <taxon>Spiralia</taxon>
        <taxon>Lophotrochozoa</taxon>
        <taxon>Mollusca</taxon>
        <taxon>Bivalvia</taxon>
        <taxon>Autobranchia</taxon>
        <taxon>Heteroconchia</taxon>
        <taxon>Euheterodonta</taxon>
        <taxon>Imparidentia</taxon>
        <taxon>Neoheterodontei</taxon>
        <taxon>Myida</taxon>
        <taxon>Dreissenoidea</taxon>
        <taxon>Dreissenidae</taxon>
        <taxon>Dreissena</taxon>
    </lineage>
</organism>
<dbReference type="AlphaFoldDB" id="A0A9D3Y693"/>
<accession>A0A9D3Y693</accession>
<protein>
    <submittedName>
        <fullName evidence="1">Uncharacterized protein</fullName>
    </submittedName>
</protein>
<proteinExistence type="predicted"/>
<evidence type="ECO:0000313" key="2">
    <source>
        <dbReference type="Proteomes" id="UP000828390"/>
    </source>
</evidence>
<comment type="caution">
    <text evidence="1">The sequence shown here is derived from an EMBL/GenBank/DDBJ whole genome shotgun (WGS) entry which is preliminary data.</text>
</comment>
<dbReference type="EMBL" id="JAIWYP010000020">
    <property type="protein sequence ID" value="KAH3692642.1"/>
    <property type="molecule type" value="Genomic_DNA"/>
</dbReference>
<dbReference type="Proteomes" id="UP000828390">
    <property type="component" value="Unassembled WGS sequence"/>
</dbReference>
<evidence type="ECO:0000313" key="1">
    <source>
        <dbReference type="EMBL" id="KAH3692642.1"/>
    </source>
</evidence>
<reference evidence="1" key="1">
    <citation type="journal article" date="2019" name="bioRxiv">
        <title>The Genome of the Zebra Mussel, Dreissena polymorpha: A Resource for Invasive Species Research.</title>
        <authorList>
            <person name="McCartney M.A."/>
            <person name="Auch B."/>
            <person name="Kono T."/>
            <person name="Mallez S."/>
            <person name="Zhang Y."/>
            <person name="Obille A."/>
            <person name="Becker A."/>
            <person name="Abrahante J.E."/>
            <person name="Garbe J."/>
            <person name="Badalamenti J.P."/>
            <person name="Herman A."/>
            <person name="Mangelson H."/>
            <person name="Liachko I."/>
            <person name="Sullivan S."/>
            <person name="Sone E.D."/>
            <person name="Koren S."/>
            <person name="Silverstein K.A.T."/>
            <person name="Beckman K.B."/>
            <person name="Gohl D.M."/>
        </authorList>
    </citation>
    <scope>NUCLEOTIDE SEQUENCE</scope>
    <source>
        <strain evidence="1">Duluth1</strain>
        <tissue evidence="1">Whole animal</tissue>
    </source>
</reference>
<keyword evidence="2" id="KW-1185">Reference proteome</keyword>